<evidence type="ECO:0000313" key="3">
    <source>
        <dbReference type="Proteomes" id="UP000708148"/>
    </source>
</evidence>
<dbReference type="EMBL" id="CAJHUC010000906">
    <property type="protein sequence ID" value="CAD7698890.1"/>
    <property type="molecule type" value="Genomic_DNA"/>
</dbReference>
<evidence type="ECO:0000256" key="1">
    <source>
        <dbReference type="SAM" id="MobiDB-lite"/>
    </source>
</evidence>
<protein>
    <submittedName>
        <fullName evidence="2">Uncharacterized protein</fullName>
    </submittedName>
</protein>
<comment type="caution">
    <text evidence="2">The sequence shown here is derived from an EMBL/GenBank/DDBJ whole genome shotgun (WGS) entry which is preliminary data.</text>
</comment>
<proteinExistence type="predicted"/>
<dbReference type="Proteomes" id="UP000708148">
    <property type="component" value="Unassembled WGS sequence"/>
</dbReference>
<reference evidence="2" key="1">
    <citation type="submission" date="2020-12" db="EMBL/GenBank/DDBJ databases">
        <authorList>
            <person name="Iha C."/>
        </authorList>
    </citation>
    <scope>NUCLEOTIDE SEQUENCE</scope>
</reference>
<organism evidence="2 3">
    <name type="scientific">Ostreobium quekettii</name>
    <dbReference type="NCBI Taxonomy" id="121088"/>
    <lineage>
        <taxon>Eukaryota</taxon>
        <taxon>Viridiplantae</taxon>
        <taxon>Chlorophyta</taxon>
        <taxon>core chlorophytes</taxon>
        <taxon>Ulvophyceae</taxon>
        <taxon>TCBD clade</taxon>
        <taxon>Bryopsidales</taxon>
        <taxon>Ostreobineae</taxon>
        <taxon>Ostreobiaceae</taxon>
        <taxon>Ostreobium</taxon>
    </lineage>
</organism>
<name>A0A8S1IUZ5_9CHLO</name>
<feature type="compositionally biased region" description="Basic residues" evidence="1">
    <location>
        <begin position="556"/>
        <end position="566"/>
    </location>
</feature>
<dbReference type="Pfam" id="PF22086">
    <property type="entry name" value="DUF6940"/>
    <property type="match status" value="1"/>
</dbReference>
<feature type="region of interest" description="Disordered" evidence="1">
    <location>
        <begin position="552"/>
        <end position="577"/>
    </location>
</feature>
<dbReference type="OrthoDB" id="411235at2759"/>
<dbReference type="InterPro" id="IPR054220">
    <property type="entry name" value="DUF6940"/>
</dbReference>
<keyword evidence="3" id="KW-1185">Reference proteome</keyword>
<evidence type="ECO:0000313" key="2">
    <source>
        <dbReference type="EMBL" id="CAD7698890.1"/>
    </source>
</evidence>
<gene>
    <name evidence="2" type="ORF">OSTQU699_LOCUS4249</name>
</gene>
<dbReference type="AlphaFoldDB" id="A0A8S1IUZ5"/>
<sequence>MAAGSAGNPFRVALLGHYQAGKAVYRWLKANGCQAQNDPSGPWTLPYPVGNATKVEFAFHDTLNKDLQKSLSAVSDRRLDAWMLFFDKSDIDCLSPNTGIPAWMGALKQHQAQADLVFLIGVERLGYLCTVDTQQAEAFGKHHGMTLIETKAVGEGMDKDTMMAMIRTMAMEFVQKHKSEQTRGVDQCKELLMHSQETCKAGNLKTNGKLRHQHEQPNITGRDAMDLAASFDGQSKEHPEYPQIEGTTSMVIAASFDTQLQSHGEKERDAFPEVPTADSPHISFDKASAGDGTEVFKILDRSRQPLSWREVIEMWKNYPEFAVMFSQTLAASHHQAFFWETVHFTRSTLQKPFEMVLVDAPGLAHTRPNPSQFRDNLVTHGQGSIAVFLNLGRDALLVSPCRIGRDNSPYGHLASFVRDAPEQQKVEFWSTLAEAIENRLMEVGEEPMWVSTSGLGVPWLHVRLDSRPKYYQHMRFRNAGRQADHHRGGGLWGSLGTGSTNYGSNGFGGHGHGGGGCEHGQDAFGRHGHGTGGYEHGQDEPGAAAAVANGNAFGGRSRRSSHHGHHAGTYSHGWRPH</sequence>
<accession>A0A8S1IUZ5</accession>